<dbReference type="InterPro" id="IPR036875">
    <property type="entry name" value="Znf_CCHC_sf"/>
</dbReference>
<dbReference type="OrthoDB" id="439808at2759"/>
<evidence type="ECO:0000313" key="6">
    <source>
        <dbReference type="EMBL" id="TVU45675.1"/>
    </source>
</evidence>
<dbReference type="SMART" id="SM00360">
    <property type="entry name" value="RRM"/>
    <property type="match status" value="1"/>
</dbReference>
<comment type="caution">
    <text evidence="6">The sequence shown here is derived from an EMBL/GenBank/DDBJ whole genome shotgun (WGS) entry which is preliminary data.</text>
</comment>
<evidence type="ECO:0000259" key="4">
    <source>
        <dbReference type="PROSITE" id="PS50102"/>
    </source>
</evidence>
<keyword evidence="2" id="KW-0862">Zinc</keyword>
<dbReference type="SMART" id="SM00343">
    <property type="entry name" value="ZnF_C2HC"/>
    <property type="match status" value="1"/>
</dbReference>
<dbReference type="PROSITE" id="PS50102">
    <property type="entry name" value="RRM"/>
    <property type="match status" value="1"/>
</dbReference>
<dbReference type="Proteomes" id="UP000324897">
    <property type="component" value="Chromosome 5"/>
</dbReference>
<keyword evidence="1 3" id="KW-0694">RNA-binding</keyword>
<feature type="domain" description="CCHC-type" evidence="5">
    <location>
        <begin position="116"/>
        <end position="130"/>
    </location>
</feature>
<name>A0A5J9WCP0_9POAL</name>
<evidence type="ECO:0000256" key="2">
    <source>
        <dbReference type="PROSITE-ProRule" id="PRU00047"/>
    </source>
</evidence>
<dbReference type="GO" id="GO:0008270">
    <property type="term" value="F:zinc ion binding"/>
    <property type="evidence" value="ECO:0007669"/>
    <property type="project" value="UniProtKB-KW"/>
</dbReference>
<dbReference type="SUPFAM" id="SSF54928">
    <property type="entry name" value="RNA-binding domain, RBD"/>
    <property type="match status" value="1"/>
</dbReference>
<dbReference type="Pfam" id="PF00098">
    <property type="entry name" value="zf-CCHC"/>
    <property type="match status" value="1"/>
</dbReference>
<dbReference type="InterPro" id="IPR052462">
    <property type="entry name" value="SLIRP/GR-RBP-like"/>
</dbReference>
<evidence type="ECO:0008006" key="8">
    <source>
        <dbReference type="Google" id="ProtNLM"/>
    </source>
</evidence>
<evidence type="ECO:0000256" key="1">
    <source>
        <dbReference type="ARBA" id="ARBA00022884"/>
    </source>
</evidence>
<evidence type="ECO:0000256" key="3">
    <source>
        <dbReference type="PROSITE-ProRule" id="PRU00176"/>
    </source>
</evidence>
<dbReference type="GO" id="GO:0003723">
    <property type="term" value="F:RNA binding"/>
    <property type="evidence" value="ECO:0007669"/>
    <property type="project" value="UniProtKB-UniRule"/>
</dbReference>
<dbReference type="Gramene" id="TVU45675">
    <property type="protein sequence ID" value="TVU45675"/>
    <property type="gene ID" value="EJB05_05170"/>
</dbReference>
<dbReference type="PANTHER" id="PTHR48027">
    <property type="entry name" value="HETEROGENEOUS NUCLEAR RIBONUCLEOPROTEIN 87F-RELATED"/>
    <property type="match status" value="1"/>
</dbReference>
<dbReference type="InterPro" id="IPR000504">
    <property type="entry name" value="RRM_dom"/>
</dbReference>
<proteinExistence type="predicted"/>
<dbReference type="PROSITE" id="PS50158">
    <property type="entry name" value="ZF_CCHC"/>
    <property type="match status" value="1"/>
</dbReference>
<organism evidence="6 7">
    <name type="scientific">Eragrostis curvula</name>
    <name type="common">weeping love grass</name>
    <dbReference type="NCBI Taxonomy" id="38414"/>
    <lineage>
        <taxon>Eukaryota</taxon>
        <taxon>Viridiplantae</taxon>
        <taxon>Streptophyta</taxon>
        <taxon>Embryophyta</taxon>
        <taxon>Tracheophyta</taxon>
        <taxon>Spermatophyta</taxon>
        <taxon>Magnoliopsida</taxon>
        <taxon>Liliopsida</taxon>
        <taxon>Poales</taxon>
        <taxon>Poaceae</taxon>
        <taxon>PACMAD clade</taxon>
        <taxon>Chloridoideae</taxon>
        <taxon>Eragrostideae</taxon>
        <taxon>Eragrostidinae</taxon>
        <taxon>Eragrostis</taxon>
    </lineage>
</organism>
<keyword evidence="7" id="KW-1185">Reference proteome</keyword>
<gene>
    <name evidence="6" type="ORF">EJB05_05170</name>
</gene>
<accession>A0A5J9WCP0</accession>
<feature type="domain" description="RRM" evidence="4">
    <location>
        <begin position="7"/>
        <end position="85"/>
    </location>
</feature>
<dbReference type="Pfam" id="PF00076">
    <property type="entry name" value="RRM_1"/>
    <property type="match status" value="1"/>
</dbReference>
<protein>
    <recommendedName>
        <fullName evidence="8">CCHC-type domain-containing protein</fullName>
    </recommendedName>
</protein>
<dbReference type="InterPro" id="IPR035979">
    <property type="entry name" value="RBD_domain_sf"/>
</dbReference>
<dbReference type="AlphaFoldDB" id="A0A5J9WCP0"/>
<evidence type="ECO:0000259" key="5">
    <source>
        <dbReference type="PROSITE" id="PS50158"/>
    </source>
</evidence>
<evidence type="ECO:0000313" key="7">
    <source>
        <dbReference type="Proteomes" id="UP000324897"/>
    </source>
</evidence>
<dbReference type="EMBL" id="RWGY01000004">
    <property type="protein sequence ID" value="TVU45675.1"/>
    <property type="molecule type" value="Genomic_DNA"/>
</dbReference>
<dbReference type="InterPro" id="IPR012677">
    <property type="entry name" value="Nucleotide-bd_a/b_plait_sf"/>
</dbReference>
<reference evidence="6 7" key="1">
    <citation type="journal article" date="2019" name="Sci. Rep.">
        <title>A high-quality genome of Eragrostis curvula grass provides insights into Poaceae evolution and supports new strategies to enhance forage quality.</title>
        <authorList>
            <person name="Carballo J."/>
            <person name="Santos B.A.C.M."/>
            <person name="Zappacosta D."/>
            <person name="Garbus I."/>
            <person name="Selva J.P."/>
            <person name="Gallo C.A."/>
            <person name="Diaz A."/>
            <person name="Albertini E."/>
            <person name="Caccamo M."/>
            <person name="Echenique V."/>
        </authorList>
    </citation>
    <scope>NUCLEOTIDE SEQUENCE [LARGE SCALE GENOMIC DNA]</scope>
    <source>
        <strain evidence="7">cv. Victoria</strain>
        <tissue evidence="6">Leaf</tissue>
    </source>
</reference>
<dbReference type="InterPro" id="IPR001878">
    <property type="entry name" value="Znf_CCHC"/>
</dbReference>
<sequence>MAATGQTQIFVGGLAWQTDDRRLEEAFRPFGRVIHAQVINNKETGASRGFGFVTFEDPWEAANAVKEMHYQELDGRLIEVYYAKTSYTGSGGGRGHRRGAHYGHRGSAPSQRVVYCFECDGAGHLARDCPVADGGCFDGFSPSFGGGGGWGNRVSGSHYDGGHYRYRGYVNNGYDSSGGCDGYGHNQYPSSVDRFGAQKYGGPGRSGSSGHRRARGRSYERDQMCVLFKVYLSLN</sequence>
<dbReference type="SUPFAM" id="SSF57756">
    <property type="entry name" value="Retrovirus zinc finger-like domains"/>
    <property type="match status" value="1"/>
</dbReference>
<keyword evidence="2" id="KW-0479">Metal-binding</keyword>
<keyword evidence="2" id="KW-0863">Zinc-finger</keyword>
<dbReference type="Gene3D" id="3.30.70.330">
    <property type="match status" value="1"/>
</dbReference>